<dbReference type="InterPro" id="IPR049978">
    <property type="entry name" value="SCO6880-like"/>
</dbReference>
<keyword evidence="2" id="KW-0472">Membrane</keyword>
<keyword evidence="2" id="KW-0812">Transmembrane</keyword>
<feature type="transmembrane region" description="Helical" evidence="2">
    <location>
        <begin position="34"/>
        <end position="67"/>
    </location>
</feature>
<reference evidence="3 4" key="1">
    <citation type="submission" date="2017-10" db="EMBL/GenBank/DDBJ databases">
        <title>Bifidobacterium genomics.</title>
        <authorList>
            <person name="Lugli G.A."/>
            <person name="Milani C."/>
            <person name="Mancabelli L."/>
        </authorList>
    </citation>
    <scope>NUCLEOTIDE SEQUENCE [LARGE SCALE GENOMIC DNA]</scope>
    <source>
        <strain evidence="3 4">1542B</strain>
    </source>
</reference>
<name>A0A2N3QE87_9BIFI</name>
<evidence type="ECO:0000313" key="3">
    <source>
        <dbReference type="EMBL" id="PKU88422.1"/>
    </source>
</evidence>
<dbReference type="EMBL" id="PCGY01000024">
    <property type="protein sequence ID" value="PKU88422.1"/>
    <property type="molecule type" value="Genomic_DNA"/>
</dbReference>
<feature type="region of interest" description="Disordered" evidence="1">
    <location>
        <begin position="388"/>
        <end position="430"/>
    </location>
</feature>
<dbReference type="Proteomes" id="UP000233727">
    <property type="component" value="Unassembled WGS sequence"/>
</dbReference>
<protein>
    <recommendedName>
        <fullName evidence="5">PrgI family protein</fullName>
    </recommendedName>
</protein>
<dbReference type="AlphaFoldDB" id="A0A2N3QE87"/>
<dbReference type="NCBIfam" id="NF042935">
    <property type="entry name" value="SCO6880_fam"/>
    <property type="match status" value="1"/>
</dbReference>
<accession>A0A2N3QE87</accession>
<organism evidence="3 4">
    <name type="scientific">Bifidobacterium thermophilum</name>
    <dbReference type="NCBI Taxonomy" id="33905"/>
    <lineage>
        <taxon>Bacteria</taxon>
        <taxon>Bacillati</taxon>
        <taxon>Actinomycetota</taxon>
        <taxon>Actinomycetes</taxon>
        <taxon>Bifidobacteriales</taxon>
        <taxon>Bifidobacteriaceae</taxon>
        <taxon>Bifidobacterium</taxon>
    </lineage>
</organism>
<proteinExistence type="predicted"/>
<gene>
    <name evidence="3" type="ORF">CQR47_1771</name>
</gene>
<evidence type="ECO:0000313" key="4">
    <source>
        <dbReference type="Proteomes" id="UP000233727"/>
    </source>
</evidence>
<dbReference type="RefSeq" id="WP_101455450.1">
    <property type="nucleotide sequence ID" value="NZ_PCGY01000024.1"/>
</dbReference>
<evidence type="ECO:0008006" key="5">
    <source>
        <dbReference type="Google" id="ProtNLM"/>
    </source>
</evidence>
<comment type="caution">
    <text evidence="3">The sequence shown here is derived from an EMBL/GenBank/DDBJ whole genome shotgun (WGS) entry which is preliminary data.</text>
</comment>
<evidence type="ECO:0000256" key="1">
    <source>
        <dbReference type="SAM" id="MobiDB-lite"/>
    </source>
</evidence>
<evidence type="ECO:0000256" key="2">
    <source>
        <dbReference type="SAM" id="Phobius"/>
    </source>
</evidence>
<feature type="compositionally biased region" description="Basic and acidic residues" evidence="1">
    <location>
        <begin position="402"/>
        <end position="426"/>
    </location>
</feature>
<sequence>MPDKQQRPEGRVPAAAFSRLSATRVVLGLDRAQLIVCVAGLAVLIAGGAMGLNVPVMVAGVLVLAYGIPRIRGLSLIEWTWIWARWRRRLKDGTNRWAFSPLASGRPLGVLGLYGHVEDRAKVIDGDTREVVGTPFQGACYLWDPDKRQATAVLNANVEEWVLSSDERKAGRAMALNTMLKDLSETDGFVELKETGLVLPGHTPPQPAYASRADTPGWARDDLADLWRMPDILTPLQNANYISVSVNADKLSGVDRHGHTERAAVGVALGELIRMSVAPDLIDCGARPGTIHWCDPDDLRYLVRTVADPEHAAGRQPVTRDEPTVTWCEESKEHDHLTLDSTVARVFWVYQWPDIDVPAGWIRDLVTERRMMAFTHIWRPMSMEKSEAELRNRKQSIRQRSRLQDQREKSRDERREEKEQQLRELEQEANWPDTDHQGYIALFAPTLPDLDRFDRDMQQKAKNWHMKLASMKGQQRAALTTVLPLGI</sequence>
<keyword evidence="2" id="KW-1133">Transmembrane helix</keyword>